<evidence type="ECO:0000259" key="2">
    <source>
        <dbReference type="Pfam" id="PF02342"/>
    </source>
</evidence>
<dbReference type="PANTHER" id="PTHR32097:SF4">
    <property type="entry name" value="GENERAL STRESS PROTEIN 16U"/>
    <property type="match status" value="1"/>
</dbReference>
<dbReference type="EMBL" id="CP108264">
    <property type="protein sequence ID" value="WTU73903.1"/>
    <property type="molecule type" value="Genomic_DNA"/>
</dbReference>
<gene>
    <name evidence="3" type="ORF">OG327_11480</name>
</gene>
<dbReference type="PANTHER" id="PTHR32097">
    <property type="entry name" value="CAMP-BINDING PROTEIN 1-RELATED"/>
    <property type="match status" value="1"/>
</dbReference>
<feature type="domain" description="TerD" evidence="2">
    <location>
        <begin position="26"/>
        <end position="168"/>
    </location>
</feature>
<protein>
    <submittedName>
        <fullName evidence="3">TerD family protein</fullName>
    </submittedName>
</protein>
<evidence type="ECO:0000313" key="3">
    <source>
        <dbReference type="EMBL" id="WTU73903.1"/>
    </source>
</evidence>
<reference evidence="3" key="1">
    <citation type="submission" date="2022-10" db="EMBL/GenBank/DDBJ databases">
        <title>The complete genomes of actinobacterial strains from the NBC collection.</title>
        <authorList>
            <person name="Joergensen T.S."/>
            <person name="Alvarez Arevalo M."/>
            <person name="Sterndorff E.B."/>
            <person name="Faurdal D."/>
            <person name="Vuksanovic O."/>
            <person name="Mourched A.-S."/>
            <person name="Charusanti P."/>
            <person name="Shaw S."/>
            <person name="Blin K."/>
            <person name="Weber T."/>
        </authorList>
    </citation>
    <scope>NUCLEOTIDE SEQUENCE</scope>
    <source>
        <strain evidence="3">NBC_00049</strain>
    </source>
</reference>
<organism evidence="3">
    <name type="scientific">Streptomyces sp. NBC_00049</name>
    <dbReference type="NCBI Taxonomy" id="2903617"/>
    <lineage>
        <taxon>Bacteria</taxon>
        <taxon>Bacillati</taxon>
        <taxon>Actinomycetota</taxon>
        <taxon>Actinomycetes</taxon>
        <taxon>Kitasatosporales</taxon>
        <taxon>Streptomycetaceae</taxon>
        <taxon>Streptomyces</taxon>
    </lineage>
</organism>
<dbReference type="InterPro" id="IPR051324">
    <property type="entry name" value="Stress/Tellurium_Resist"/>
</dbReference>
<name>A0AAU2JN84_9ACTN</name>
<dbReference type="InterPro" id="IPR003325">
    <property type="entry name" value="TerD"/>
</dbReference>
<dbReference type="Pfam" id="PF02342">
    <property type="entry name" value="TerD"/>
    <property type="match status" value="1"/>
</dbReference>
<dbReference type="CDD" id="cd06974">
    <property type="entry name" value="TerD_like"/>
    <property type="match status" value="1"/>
</dbReference>
<accession>A0AAU2JN84</accession>
<sequence length="435" mass="45534">MVNIDKGGNTVVPTQPVRIAVCHVRQAGAPAVDASALLLDARGAVRGDADLVFFNQPQHPSGAVRHLGASEGGGQLAEWLEVDLPRLEPAVERVVIASSADGGAFGQVPGLYVQVSAGEAVVATYRVQDASTETAFVLGELYRRGGEWKFRAVGQGYASGLAGLATDFGIAVKQPPPPAPPAPLPPAAPAYVPPPAPVYVPPTAPVYVPPAAPAYVPPAPAAYVPAAPKAHVPAPAAVPVPQPQAQHALLERSGHGDDVLTVEVPLPYGPVIVEAAVARDGYFGVHTLDRSNDEDELLFNTTVRDFHGRALAFAPGDRPLRLRVHADHQWTVRVLPVAAARPLAGAAQGVGPEVLLHPGPAADLRVRHEGDADGDGYFGVWTARPDLADIDDRELLVNKTGRVKSTVPLTAGPLLVLIEADGPWSAEVRALPRYR</sequence>
<proteinExistence type="inferred from homology"/>
<dbReference type="AlphaFoldDB" id="A0AAU2JN84"/>
<comment type="similarity">
    <text evidence="1">Belongs to the CAPAB/TerDEXZ family.</text>
</comment>
<evidence type="ECO:0000256" key="1">
    <source>
        <dbReference type="ARBA" id="ARBA00008775"/>
    </source>
</evidence>
<dbReference type="Gene3D" id="2.60.60.30">
    <property type="entry name" value="sav2460 like domains"/>
    <property type="match status" value="1"/>
</dbReference>